<evidence type="ECO:0000313" key="4">
    <source>
        <dbReference type="EMBL" id="KAJ4320536.1"/>
    </source>
</evidence>
<organism evidence="4 5">
    <name type="scientific">Fusarium piperis</name>
    <dbReference type="NCBI Taxonomy" id="1435070"/>
    <lineage>
        <taxon>Eukaryota</taxon>
        <taxon>Fungi</taxon>
        <taxon>Dikarya</taxon>
        <taxon>Ascomycota</taxon>
        <taxon>Pezizomycotina</taxon>
        <taxon>Sordariomycetes</taxon>
        <taxon>Hypocreomycetidae</taxon>
        <taxon>Hypocreales</taxon>
        <taxon>Nectriaceae</taxon>
        <taxon>Fusarium</taxon>
        <taxon>Fusarium solani species complex</taxon>
    </lineage>
</organism>
<feature type="compositionally biased region" description="Low complexity" evidence="2">
    <location>
        <begin position="526"/>
        <end position="556"/>
    </location>
</feature>
<evidence type="ECO:0000256" key="1">
    <source>
        <dbReference type="SAM" id="Coils"/>
    </source>
</evidence>
<feature type="compositionally biased region" description="Basic and acidic residues" evidence="2">
    <location>
        <begin position="247"/>
        <end position="257"/>
    </location>
</feature>
<feature type="compositionally biased region" description="Low complexity" evidence="2">
    <location>
        <begin position="486"/>
        <end position="498"/>
    </location>
</feature>
<evidence type="ECO:0000313" key="5">
    <source>
        <dbReference type="Proteomes" id="UP001140502"/>
    </source>
</evidence>
<dbReference type="EMBL" id="JAPEUR010000107">
    <property type="protein sequence ID" value="KAJ4320536.1"/>
    <property type="molecule type" value="Genomic_DNA"/>
</dbReference>
<comment type="caution">
    <text evidence="4">The sequence shown here is derived from an EMBL/GenBank/DDBJ whole genome shotgun (WGS) entry which is preliminary data.</text>
</comment>
<feature type="compositionally biased region" description="Polar residues" evidence="2">
    <location>
        <begin position="131"/>
        <end position="142"/>
    </location>
</feature>
<keyword evidence="1" id="KW-0175">Coiled coil</keyword>
<feature type="transmembrane region" description="Helical" evidence="3">
    <location>
        <begin position="769"/>
        <end position="789"/>
    </location>
</feature>
<dbReference type="OrthoDB" id="5104319at2759"/>
<feature type="compositionally biased region" description="Polar residues" evidence="2">
    <location>
        <begin position="584"/>
        <end position="604"/>
    </location>
</feature>
<keyword evidence="5" id="KW-1185">Reference proteome</keyword>
<dbReference type="AlphaFoldDB" id="A0A9W8WDB3"/>
<feature type="compositionally biased region" description="Low complexity" evidence="2">
    <location>
        <begin position="158"/>
        <end position="167"/>
    </location>
</feature>
<sequence length="796" mass="86966">MRPKAGRNEAESGEQLPARIIDRYIQQVGFRLKETITKLQGRKESALSELDEKVKAIISETTPDSRDEVRRALEAIQNFTQQHVETVAEGAIDFLRRDSQFFQEVVIEMDAELGEQHEEAMTELEKKLANVQQTEAVSGEPTTKSHADRVAGSTPNMSARPSRSSSSVHGFAETFGGANRPRRAAAESSRRPPRSTPRGSSKSSQSQSKDLASLWGRGEGALDGVDSQETKSESTPKTGVPLEPEELEPKEAESTDYEHLDPMMRSLLEAGEDLQQEFMNDAGKAGTEEWQGEADEYGDLQQQLDKALLQSSKQQRMMNHKDELIQGLHLEIAKLKTNNNSLEASLEAMAQAPSAAAAGTPHTGQVSRLASVTSFPVNSAGGSPRATYPAWVTAWLPNAVQVQMERVRVAVDRCVTEETACSEKMAKLGGGRRTIMEKDCLTARKSSSEDHRRDFTHAMTFLGELAKYSRKSQSCLADELSGMELGSSASELESATTLKKMPTPDPSSTGSETPKAVDSKKLASESGSASTQAQDASTSPKEPASPPKAASPAAETHSSSKSPKDQGTAPKVSSPLTEVHAPLASSNAPTKNTPPTSNTRSPEGNSEPVKELDDPESATQVMAKAIDSGVLRVWTVFAYLGLIATLHGGAWVRVCKFLFQVIVYVMNHVSRVIRLIRSFGRDTDKLPAPTFPEMPSPECLMIVMYHCVAFATFQVYMACSRERNIWFEANGVTRKYGLERSRNQKRWLFHGVDGNLVVGRKDVVNFFKLIYMLGMATAASVWSSIGQGLRWVKSIP</sequence>
<keyword evidence="3" id="KW-0812">Transmembrane</keyword>
<feature type="compositionally biased region" description="Low complexity" evidence="2">
    <location>
        <begin position="196"/>
        <end position="208"/>
    </location>
</feature>
<evidence type="ECO:0000256" key="3">
    <source>
        <dbReference type="SAM" id="Phobius"/>
    </source>
</evidence>
<proteinExistence type="predicted"/>
<accession>A0A9W8WDB3</accession>
<feature type="coiled-coil region" evidence="1">
    <location>
        <begin position="325"/>
        <end position="352"/>
    </location>
</feature>
<feature type="region of interest" description="Disordered" evidence="2">
    <location>
        <begin position="486"/>
        <end position="616"/>
    </location>
</feature>
<protein>
    <submittedName>
        <fullName evidence="4">Uncharacterized protein</fullName>
    </submittedName>
</protein>
<name>A0A9W8WDB3_9HYPO</name>
<keyword evidence="3" id="KW-0472">Membrane</keyword>
<gene>
    <name evidence="4" type="ORF">N0V84_005823</name>
</gene>
<feature type="region of interest" description="Disordered" evidence="2">
    <location>
        <begin position="131"/>
        <end position="257"/>
    </location>
</feature>
<evidence type="ECO:0000256" key="2">
    <source>
        <dbReference type="SAM" id="MobiDB-lite"/>
    </source>
</evidence>
<dbReference type="Proteomes" id="UP001140502">
    <property type="component" value="Unassembled WGS sequence"/>
</dbReference>
<keyword evidence="3" id="KW-1133">Transmembrane helix</keyword>
<reference evidence="4" key="1">
    <citation type="submission" date="2022-10" db="EMBL/GenBank/DDBJ databases">
        <title>Tapping the CABI collections for fungal endophytes: first genome assemblies for Collariella, Neodidymelliopsis, Ascochyta clinopodiicola, Didymella pomorum, Didymosphaeria variabile, Neocosmospora piperis and Neocucurbitaria cava.</title>
        <authorList>
            <person name="Hill R."/>
        </authorList>
    </citation>
    <scope>NUCLEOTIDE SEQUENCE</scope>
    <source>
        <strain evidence="4">IMI 366586</strain>
    </source>
</reference>